<dbReference type="GO" id="GO:0019898">
    <property type="term" value="C:extrinsic component of membrane"/>
    <property type="evidence" value="ECO:0007669"/>
    <property type="project" value="InterPro"/>
</dbReference>
<feature type="domain" description="Multidrug resistance protein MdtA-like C-terminal permuted SH3" evidence="8">
    <location>
        <begin position="362"/>
        <end position="419"/>
    </location>
</feature>
<evidence type="ECO:0000256" key="2">
    <source>
        <dbReference type="ARBA" id="ARBA00009477"/>
    </source>
</evidence>
<dbReference type="GO" id="GO:1990961">
    <property type="term" value="P:xenobiotic detoxification by transmembrane export across the plasma membrane"/>
    <property type="evidence" value="ECO:0007669"/>
    <property type="project" value="InterPro"/>
</dbReference>
<evidence type="ECO:0000256" key="4">
    <source>
        <dbReference type="SAM" id="MobiDB-lite"/>
    </source>
</evidence>
<dbReference type="Gene3D" id="2.40.30.170">
    <property type="match status" value="1"/>
</dbReference>
<sequence length="480" mass="52192">MQVQRENRVLNSNIMKSTFAGMLALSLGITMMASLGCKPEEQTAGEMPPPTVTVAKPVVRPIVEWDAYTGRLEATDFVEIRARVGGYLESIHFDEGQIVNKGDLLFVIDPRPFKAELSRARAALQESESQLQQAKARLKEAQALKRQSDAQLSLASARVDRARSLKRQNAVSQEEVDQREAEFLQAEADVQGSEAGISSAEAAIATATASMESAKAGLETARLNLGYTQIHAPVTGRISSELVTEGNLVSGGTSTSTLLTTITSVDPIHCTFDVHEQDVLKYVRLAQQGRRESSRVAKNPAYLSLIDEKGFPHRGHMDFVDNRFDTDTATLRARSIFRNESGTLVPGMFARVRIPGSASYKAILIPDSAIGTDQSSQFVYVVQDGIIDKRYIKTGPIADGLRVVREGLQGDEVLVLEGLLLVRDDTKVNVEEGAIQVVEDGLPDKSDPLTPDQWISPEPTPLPQDAQTGEGLAMYGSVSK</sequence>
<evidence type="ECO:0000313" key="9">
    <source>
        <dbReference type="EMBL" id="TWU67110.1"/>
    </source>
</evidence>
<feature type="domain" description="Multidrug resistance protein MdtA-like barrel-sandwich hybrid" evidence="6">
    <location>
        <begin position="78"/>
        <end position="260"/>
    </location>
</feature>
<dbReference type="InterPro" id="IPR058624">
    <property type="entry name" value="MdtA-like_HH"/>
</dbReference>
<dbReference type="SUPFAM" id="SSF111369">
    <property type="entry name" value="HlyD-like secretion proteins"/>
    <property type="match status" value="2"/>
</dbReference>
<dbReference type="Pfam" id="PF25944">
    <property type="entry name" value="Beta-barrel_RND"/>
    <property type="match status" value="1"/>
</dbReference>
<dbReference type="Gene3D" id="2.40.420.20">
    <property type="match status" value="1"/>
</dbReference>
<evidence type="ECO:0000256" key="3">
    <source>
        <dbReference type="SAM" id="Coils"/>
    </source>
</evidence>
<dbReference type="InterPro" id="IPR058626">
    <property type="entry name" value="MdtA-like_b-barrel"/>
</dbReference>
<dbReference type="Pfam" id="PF25917">
    <property type="entry name" value="BSH_RND"/>
    <property type="match status" value="1"/>
</dbReference>
<dbReference type="Pfam" id="PF25876">
    <property type="entry name" value="HH_MFP_RND"/>
    <property type="match status" value="1"/>
</dbReference>
<evidence type="ECO:0000259" key="8">
    <source>
        <dbReference type="Pfam" id="PF25967"/>
    </source>
</evidence>
<evidence type="ECO:0000313" key="10">
    <source>
        <dbReference type="Proteomes" id="UP000316476"/>
    </source>
</evidence>
<dbReference type="Proteomes" id="UP000316476">
    <property type="component" value="Unassembled WGS sequence"/>
</dbReference>
<dbReference type="GO" id="GO:0030313">
    <property type="term" value="C:cell envelope"/>
    <property type="evidence" value="ECO:0007669"/>
    <property type="project" value="UniProtKB-SubCell"/>
</dbReference>
<dbReference type="GO" id="GO:1990195">
    <property type="term" value="C:macrolide transmembrane transporter complex"/>
    <property type="evidence" value="ECO:0007669"/>
    <property type="project" value="InterPro"/>
</dbReference>
<gene>
    <name evidence="9" type="primary">bepF_2</name>
    <name evidence="9" type="ORF">V7x_26830</name>
</gene>
<comment type="caution">
    <text evidence="9">The sequence shown here is derived from an EMBL/GenBank/DDBJ whole genome shotgun (WGS) entry which is preliminary data.</text>
</comment>
<feature type="domain" description="Multidrug resistance protein MdtA-like alpha-helical hairpin" evidence="5">
    <location>
        <begin position="138"/>
        <end position="201"/>
    </location>
</feature>
<dbReference type="InterPro" id="IPR058625">
    <property type="entry name" value="MdtA-like_BSH"/>
</dbReference>
<dbReference type="GO" id="GO:0005886">
    <property type="term" value="C:plasma membrane"/>
    <property type="evidence" value="ECO:0007669"/>
    <property type="project" value="TreeGrafter"/>
</dbReference>
<reference evidence="9 10" key="1">
    <citation type="submission" date="2019-02" db="EMBL/GenBank/DDBJ databases">
        <title>Deep-cultivation of Planctomycetes and their phenomic and genomic characterization uncovers novel biology.</title>
        <authorList>
            <person name="Wiegand S."/>
            <person name="Jogler M."/>
            <person name="Boedeker C."/>
            <person name="Pinto D."/>
            <person name="Vollmers J."/>
            <person name="Rivas-Marin E."/>
            <person name="Kohn T."/>
            <person name="Peeters S.H."/>
            <person name="Heuer A."/>
            <person name="Rast P."/>
            <person name="Oberbeckmann S."/>
            <person name="Bunk B."/>
            <person name="Jeske O."/>
            <person name="Meyerdierks A."/>
            <person name="Storesund J.E."/>
            <person name="Kallscheuer N."/>
            <person name="Luecker S."/>
            <person name="Lage O.M."/>
            <person name="Pohl T."/>
            <person name="Merkel B.J."/>
            <person name="Hornburger P."/>
            <person name="Mueller R.-W."/>
            <person name="Bruemmer F."/>
            <person name="Labrenz M."/>
            <person name="Spormann A.M."/>
            <person name="Op Den Camp H."/>
            <person name="Overmann J."/>
            <person name="Amann R."/>
            <person name="Jetten M.S.M."/>
            <person name="Mascher T."/>
            <person name="Medema M.H."/>
            <person name="Devos D.P."/>
            <person name="Kaster A.-K."/>
            <person name="Ovreas L."/>
            <person name="Rohde M."/>
            <person name="Galperin M.Y."/>
            <person name="Jogler C."/>
        </authorList>
    </citation>
    <scope>NUCLEOTIDE SEQUENCE [LARGE SCALE GENOMIC DNA]</scope>
    <source>
        <strain evidence="9 10">V7</strain>
    </source>
</reference>
<dbReference type="PANTHER" id="PTHR30158">
    <property type="entry name" value="ACRA/E-RELATED COMPONENT OF DRUG EFFLUX TRANSPORTER"/>
    <property type="match status" value="1"/>
</dbReference>
<dbReference type="InterPro" id="IPR058627">
    <property type="entry name" value="MdtA-like_C"/>
</dbReference>
<proteinExistence type="inferred from homology"/>
<dbReference type="NCBIfam" id="TIGR01730">
    <property type="entry name" value="RND_mfp"/>
    <property type="match status" value="1"/>
</dbReference>
<name>A0A5C6G0U9_9PLAN</name>
<feature type="coiled-coil region" evidence="3">
    <location>
        <begin position="114"/>
        <end position="182"/>
    </location>
</feature>
<keyword evidence="3" id="KW-0175">Coiled coil</keyword>
<dbReference type="PANTHER" id="PTHR30158:SF10">
    <property type="entry name" value="CATION EFFLUX PUMP"/>
    <property type="match status" value="1"/>
</dbReference>
<comment type="subcellular location">
    <subcellularLocation>
        <location evidence="1">Cell envelope</location>
    </subcellularLocation>
</comment>
<evidence type="ECO:0000259" key="5">
    <source>
        <dbReference type="Pfam" id="PF25876"/>
    </source>
</evidence>
<dbReference type="Pfam" id="PF25967">
    <property type="entry name" value="RND-MFP_C"/>
    <property type="match status" value="1"/>
</dbReference>
<dbReference type="InterPro" id="IPR030190">
    <property type="entry name" value="MacA_alpha-hairpin_sf"/>
</dbReference>
<feature type="region of interest" description="Disordered" evidence="4">
    <location>
        <begin position="441"/>
        <end position="480"/>
    </location>
</feature>
<evidence type="ECO:0000256" key="1">
    <source>
        <dbReference type="ARBA" id="ARBA00004196"/>
    </source>
</evidence>
<protein>
    <submittedName>
        <fullName evidence="9">Efflux pump periplasmic linker BepF</fullName>
    </submittedName>
</protein>
<dbReference type="InterPro" id="IPR006143">
    <property type="entry name" value="RND_pump_MFP"/>
</dbReference>
<evidence type="ECO:0000259" key="6">
    <source>
        <dbReference type="Pfam" id="PF25917"/>
    </source>
</evidence>
<dbReference type="Gene3D" id="6.10.140.1990">
    <property type="match status" value="1"/>
</dbReference>
<dbReference type="AlphaFoldDB" id="A0A5C6G0U9"/>
<dbReference type="GO" id="GO:0022857">
    <property type="term" value="F:transmembrane transporter activity"/>
    <property type="evidence" value="ECO:0007669"/>
    <property type="project" value="InterPro"/>
</dbReference>
<dbReference type="Gene3D" id="2.40.50.100">
    <property type="match status" value="2"/>
</dbReference>
<comment type="similarity">
    <text evidence="2">Belongs to the membrane fusion protein (MFP) (TC 8.A.1) family.</text>
</comment>
<dbReference type="GO" id="GO:0046677">
    <property type="term" value="P:response to antibiotic"/>
    <property type="evidence" value="ECO:0007669"/>
    <property type="project" value="TreeGrafter"/>
</dbReference>
<feature type="domain" description="Multidrug resistance protein MdtA-like beta-barrel" evidence="7">
    <location>
        <begin position="267"/>
        <end position="354"/>
    </location>
</feature>
<accession>A0A5C6G0U9</accession>
<organism evidence="9 10">
    <name type="scientific">Crateriforma conspicua</name>
    <dbReference type="NCBI Taxonomy" id="2527996"/>
    <lineage>
        <taxon>Bacteria</taxon>
        <taxon>Pseudomonadati</taxon>
        <taxon>Planctomycetota</taxon>
        <taxon>Planctomycetia</taxon>
        <taxon>Planctomycetales</taxon>
        <taxon>Planctomycetaceae</taxon>
        <taxon>Crateriforma</taxon>
    </lineage>
</organism>
<evidence type="ECO:0000259" key="7">
    <source>
        <dbReference type="Pfam" id="PF25944"/>
    </source>
</evidence>
<dbReference type="EMBL" id="SJPZ01000001">
    <property type="protein sequence ID" value="TWU67110.1"/>
    <property type="molecule type" value="Genomic_DNA"/>
</dbReference>